<accession>A0A9W5AZA9</accession>
<sequence>MREIIVASGWRHILDEAVAEASRLPPEWCFEISSAETVDGALKLSAAYFSGDIPLDDHLPPEKKIPHPFRAMMRIRETAREKSIQTCECCGRPGQSVGAGDEARVRCPAHEDVVDAVAWGGAASDGYMFDTRMRR</sequence>
<dbReference type="EMBL" id="FBVY01000004">
    <property type="protein sequence ID" value="CUW87576.1"/>
    <property type="molecule type" value="Genomic_DNA"/>
</dbReference>
<dbReference type="RefSeq" id="WP_080822802.1">
    <property type="nucleotide sequence ID" value="NZ_LT009718.1"/>
</dbReference>
<dbReference type="Proteomes" id="UP000191933">
    <property type="component" value="Unassembled WGS sequence"/>
</dbReference>
<reference evidence="1 2" key="1">
    <citation type="submission" date="2016-01" db="EMBL/GenBank/DDBJ databases">
        <authorList>
            <person name="Regsiter A."/>
            <person name="william w."/>
        </authorList>
    </citation>
    <scope>NUCLEOTIDE SEQUENCE [LARGE SCALE GENOMIC DNA]</scope>
    <source>
        <strain evidence="1 2">CFBP 5494</strain>
    </source>
</reference>
<dbReference type="AlphaFoldDB" id="A0A9W5AZA9"/>
<comment type="caution">
    <text evidence="1">The sequence shown here is derived from an EMBL/GenBank/DDBJ whole genome shotgun (WGS) entry which is preliminary data.</text>
</comment>
<keyword evidence="2" id="KW-1185">Reference proteome</keyword>
<evidence type="ECO:0000313" key="1">
    <source>
        <dbReference type="EMBL" id="CUW87576.1"/>
    </source>
</evidence>
<evidence type="ECO:0000313" key="2">
    <source>
        <dbReference type="Proteomes" id="UP000191933"/>
    </source>
</evidence>
<organism evidence="1 2">
    <name type="scientific">Agrobacterium genomosp. 2 str. CFBP 5494</name>
    <dbReference type="NCBI Taxonomy" id="1183436"/>
    <lineage>
        <taxon>Bacteria</taxon>
        <taxon>Pseudomonadati</taxon>
        <taxon>Pseudomonadota</taxon>
        <taxon>Alphaproteobacteria</taxon>
        <taxon>Hyphomicrobiales</taxon>
        <taxon>Rhizobiaceae</taxon>
        <taxon>Rhizobium/Agrobacterium group</taxon>
        <taxon>Agrobacterium</taxon>
        <taxon>Agrobacterium tumefaciens complex</taxon>
    </lineage>
</organism>
<gene>
    <name evidence="1" type="ORF">AGR2A_Cc120105</name>
</gene>
<protein>
    <submittedName>
        <fullName evidence="1">Uncharacterized protein</fullName>
    </submittedName>
</protein>
<name>A0A9W5AZA9_9HYPH</name>
<proteinExistence type="predicted"/>